<reference evidence="2 3" key="1">
    <citation type="submission" date="2024-04" db="EMBL/GenBank/DDBJ databases">
        <authorList>
            <person name="Rising A."/>
            <person name="Reimegard J."/>
            <person name="Sonavane S."/>
            <person name="Akerstrom W."/>
            <person name="Nylinder S."/>
            <person name="Hedman E."/>
            <person name="Kallberg Y."/>
        </authorList>
    </citation>
    <scope>NUCLEOTIDE SEQUENCE [LARGE SCALE GENOMIC DNA]</scope>
</reference>
<evidence type="ECO:0000256" key="1">
    <source>
        <dbReference type="SAM" id="MobiDB-lite"/>
    </source>
</evidence>
<comment type="caution">
    <text evidence="2">The sequence shown here is derived from an EMBL/GenBank/DDBJ whole genome shotgun (WGS) entry which is preliminary data.</text>
</comment>
<dbReference type="EMBL" id="CAXIEN010000081">
    <property type="protein sequence ID" value="CAL1275019.1"/>
    <property type="molecule type" value="Genomic_DNA"/>
</dbReference>
<dbReference type="AlphaFoldDB" id="A0AAV1ZT51"/>
<protein>
    <submittedName>
        <fullName evidence="2">Uncharacterized protein</fullName>
    </submittedName>
</protein>
<sequence>MKAIPVASLKSVDSDDEKKGDPMDPTNQKVRPLHPQHLIYIPDIDVLASNPTLHMYIGTLSRWNTHNFG</sequence>
<feature type="region of interest" description="Disordered" evidence="1">
    <location>
        <begin position="1"/>
        <end position="31"/>
    </location>
</feature>
<feature type="compositionally biased region" description="Basic and acidic residues" evidence="1">
    <location>
        <begin position="12"/>
        <end position="22"/>
    </location>
</feature>
<proteinExistence type="predicted"/>
<name>A0AAV1ZT51_9ARAC</name>
<organism evidence="2 3">
    <name type="scientific">Larinioides sclopetarius</name>
    <dbReference type="NCBI Taxonomy" id="280406"/>
    <lineage>
        <taxon>Eukaryota</taxon>
        <taxon>Metazoa</taxon>
        <taxon>Ecdysozoa</taxon>
        <taxon>Arthropoda</taxon>
        <taxon>Chelicerata</taxon>
        <taxon>Arachnida</taxon>
        <taxon>Araneae</taxon>
        <taxon>Araneomorphae</taxon>
        <taxon>Entelegynae</taxon>
        <taxon>Araneoidea</taxon>
        <taxon>Araneidae</taxon>
        <taxon>Larinioides</taxon>
    </lineage>
</organism>
<evidence type="ECO:0000313" key="3">
    <source>
        <dbReference type="Proteomes" id="UP001497382"/>
    </source>
</evidence>
<keyword evidence="3" id="KW-1185">Reference proteome</keyword>
<dbReference type="Proteomes" id="UP001497382">
    <property type="component" value="Unassembled WGS sequence"/>
</dbReference>
<accession>A0AAV1ZT51</accession>
<gene>
    <name evidence="2" type="ORF">LARSCL_LOCUS7849</name>
</gene>
<evidence type="ECO:0000313" key="2">
    <source>
        <dbReference type="EMBL" id="CAL1275019.1"/>
    </source>
</evidence>